<dbReference type="EMBL" id="JAHHHV010000085">
    <property type="protein sequence ID" value="MBW4468197.1"/>
    <property type="molecule type" value="Genomic_DNA"/>
</dbReference>
<name>A0A951U873_9CYAN</name>
<accession>A0A951U873</accession>
<protein>
    <submittedName>
        <fullName evidence="3">Uncharacterized protein</fullName>
    </submittedName>
</protein>
<evidence type="ECO:0000313" key="3">
    <source>
        <dbReference type="EMBL" id="MBW4468197.1"/>
    </source>
</evidence>
<keyword evidence="2" id="KW-0812">Transmembrane</keyword>
<evidence type="ECO:0000256" key="2">
    <source>
        <dbReference type="SAM" id="Phobius"/>
    </source>
</evidence>
<keyword evidence="2" id="KW-0472">Membrane</keyword>
<dbReference type="AlphaFoldDB" id="A0A951U873"/>
<dbReference type="Proteomes" id="UP000707356">
    <property type="component" value="Unassembled WGS sequence"/>
</dbReference>
<reference evidence="3" key="2">
    <citation type="journal article" date="2022" name="Microbiol. Resour. Announc.">
        <title>Metagenome Sequencing to Explore Phylogenomics of Terrestrial Cyanobacteria.</title>
        <authorList>
            <person name="Ward R.D."/>
            <person name="Stajich J.E."/>
            <person name="Johansen J.R."/>
            <person name="Huntemann M."/>
            <person name="Clum A."/>
            <person name="Foster B."/>
            <person name="Foster B."/>
            <person name="Roux S."/>
            <person name="Palaniappan K."/>
            <person name="Varghese N."/>
            <person name="Mukherjee S."/>
            <person name="Reddy T.B.K."/>
            <person name="Daum C."/>
            <person name="Copeland A."/>
            <person name="Chen I.A."/>
            <person name="Ivanova N.N."/>
            <person name="Kyrpides N.C."/>
            <person name="Shapiro N."/>
            <person name="Eloe-Fadrosh E.A."/>
            <person name="Pietrasiak N."/>
        </authorList>
    </citation>
    <scope>NUCLEOTIDE SEQUENCE</scope>
    <source>
        <strain evidence="3">GSE-TBD4-15B</strain>
    </source>
</reference>
<feature type="compositionally biased region" description="Basic residues" evidence="1">
    <location>
        <begin position="1"/>
        <end position="12"/>
    </location>
</feature>
<evidence type="ECO:0000256" key="1">
    <source>
        <dbReference type="SAM" id="MobiDB-lite"/>
    </source>
</evidence>
<proteinExistence type="predicted"/>
<keyword evidence="2" id="KW-1133">Transmembrane helix</keyword>
<comment type="caution">
    <text evidence="3">The sequence shown here is derived from an EMBL/GenBank/DDBJ whole genome shotgun (WGS) entry which is preliminary data.</text>
</comment>
<feature type="transmembrane region" description="Helical" evidence="2">
    <location>
        <begin position="92"/>
        <end position="117"/>
    </location>
</feature>
<sequence length="163" mass="18624">MSHATQKSHHTPRNLSSDQLLQRMPPEVVSSLTPTQLEAFRSAFRGVQAGNHAHDLRLTIPFPGRGFYIVLLGGRERRSIQRLRAENMHHPYSTLFGSLALLSLLAAITVPSILWLVRVNAEGQQSEIQPTAIPWLQDRQSCEATDRTWQDDKCWDQEWSHMF</sequence>
<organism evidence="3 4">
    <name type="scientific">Pegethrix bostrychoides GSE-TBD4-15B</name>
    <dbReference type="NCBI Taxonomy" id="2839662"/>
    <lineage>
        <taxon>Bacteria</taxon>
        <taxon>Bacillati</taxon>
        <taxon>Cyanobacteriota</taxon>
        <taxon>Cyanophyceae</taxon>
        <taxon>Oculatellales</taxon>
        <taxon>Oculatellaceae</taxon>
        <taxon>Pegethrix</taxon>
    </lineage>
</organism>
<feature type="region of interest" description="Disordered" evidence="1">
    <location>
        <begin position="1"/>
        <end position="20"/>
    </location>
</feature>
<reference evidence="3" key="1">
    <citation type="submission" date="2021-05" db="EMBL/GenBank/DDBJ databases">
        <authorList>
            <person name="Pietrasiak N."/>
            <person name="Ward R."/>
            <person name="Stajich J.E."/>
            <person name="Kurbessoian T."/>
        </authorList>
    </citation>
    <scope>NUCLEOTIDE SEQUENCE</scope>
    <source>
        <strain evidence="3">GSE-TBD4-15B</strain>
    </source>
</reference>
<evidence type="ECO:0000313" key="4">
    <source>
        <dbReference type="Proteomes" id="UP000707356"/>
    </source>
</evidence>
<gene>
    <name evidence="3" type="ORF">KME07_22450</name>
</gene>